<evidence type="ECO:0000313" key="3">
    <source>
        <dbReference type="Proteomes" id="UP001497382"/>
    </source>
</evidence>
<dbReference type="Gene3D" id="3.30.710.10">
    <property type="entry name" value="Potassium Channel Kv1.1, Chain A"/>
    <property type="match status" value="1"/>
</dbReference>
<proteinExistence type="predicted"/>
<feature type="domain" description="BTB" evidence="1">
    <location>
        <begin position="353"/>
        <end position="420"/>
    </location>
</feature>
<dbReference type="SUPFAM" id="SSF49599">
    <property type="entry name" value="TRAF domain-like"/>
    <property type="match status" value="1"/>
</dbReference>
<evidence type="ECO:0000313" key="2">
    <source>
        <dbReference type="EMBL" id="CAL1294617.1"/>
    </source>
</evidence>
<dbReference type="Gene3D" id="1.25.40.420">
    <property type="match status" value="1"/>
</dbReference>
<dbReference type="CDD" id="cd18186">
    <property type="entry name" value="BTB_POZ_ZBTB_KLHL-like"/>
    <property type="match status" value="1"/>
</dbReference>
<dbReference type="Pfam" id="PF00651">
    <property type="entry name" value="BTB"/>
    <property type="match status" value="1"/>
</dbReference>
<dbReference type="InterPro" id="IPR008974">
    <property type="entry name" value="TRAF-like"/>
</dbReference>
<keyword evidence="3" id="KW-1185">Reference proteome</keyword>
<gene>
    <name evidence="2" type="ORF">LARSCL_LOCUS18822</name>
</gene>
<dbReference type="EMBL" id="CAXIEN010000350">
    <property type="protein sequence ID" value="CAL1294617.1"/>
    <property type="molecule type" value="Genomic_DNA"/>
</dbReference>
<dbReference type="InterPro" id="IPR000210">
    <property type="entry name" value="BTB/POZ_dom"/>
</dbReference>
<dbReference type="AlphaFoldDB" id="A0AAV2BFC0"/>
<reference evidence="2 3" key="1">
    <citation type="submission" date="2024-04" db="EMBL/GenBank/DDBJ databases">
        <authorList>
            <person name="Rising A."/>
            <person name="Reimegard J."/>
            <person name="Sonavane S."/>
            <person name="Akerstrom W."/>
            <person name="Nylinder S."/>
            <person name="Hedman E."/>
            <person name="Kallberg Y."/>
        </authorList>
    </citation>
    <scope>NUCLEOTIDE SEQUENCE [LARGE SCALE GENOMIC DNA]</scope>
</reference>
<dbReference type="SUPFAM" id="SSF54695">
    <property type="entry name" value="POZ domain"/>
    <property type="match status" value="1"/>
</dbReference>
<dbReference type="Gene3D" id="2.60.210.10">
    <property type="entry name" value="Apoptosis, Tumor Necrosis Factor Receptor Associated Protein 2, Chain A"/>
    <property type="match status" value="1"/>
</dbReference>
<dbReference type="PANTHER" id="PTHR24413">
    <property type="entry name" value="SPECKLE-TYPE POZ PROTEIN"/>
    <property type="match status" value="1"/>
</dbReference>
<sequence>MACKRKCFSVNWRIEKFRSWIQKQENIFYSPEFTIETMESTKWRLSISSKCEPTLKYIALALLREGEDGGPKLIDLDYELSFLSKDALPLKQKRFSKIFGNSESSQELKIKKDTVLVGKTQDYLYEENLIVNCRIWRNRSLVSKNGRCVLRSVIGLERITLNGIIENFSNLPNFSYRTVNFIKPSTGESLVSLDVYFEGVSIWFLRIHFKTKFFYTGKLFVVNALGNRIEMKKEYSKPEYVPLSTIDNTYYSFRMYSRIEELAANNFLPNDILTLQYEVVFCPGIELENVEYESLQEVSEVEDFKVYNSDEHYNASNNTQLSGKQHDVEEVQSELLTSFKNDMMSLYNDNLFCDTLLQTGTETFPVHKSVLSARSPVFKKMFSTDMKEKAGEPIIIPDLSPDTVRQMLLFIYTDATADVEWENAKDLYFASDKYEIITLKQRCSLFFKQNLTPFRVTEILILADRHQDDELKSAVQEYVLKYDQEVFSSDEWKRFMESYCHLAAQIMYMCNALKNRLLKKSEMVVKTHKLFLLK</sequence>
<dbReference type="PROSITE" id="PS50097">
    <property type="entry name" value="BTB"/>
    <property type="match status" value="1"/>
</dbReference>
<dbReference type="InterPro" id="IPR011333">
    <property type="entry name" value="SKP1/BTB/POZ_sf"/>
</dbReference>
<comment type="caution">
    <text evidence="2">The sequence shown here is derived from an EMBL/GenBank/DDBJ whole genome shotgun (WGS) entry which is preliminary data.</text>
</comment>
<name>A0AAV2BFC0_9ARAC</name>
<accession>A0AAV2BFC0</accession>
<evidence type="ECO:0000259" key="1">
    <source>
        <dbReference type="PROSITE" id="PS50097"/>
    </source>
</evidence>
<dbReference type="SMART" id="SM00225">
    <property type="entry name" value="BTB"/>
    <property type="match status" value="1"/>
</dbReference>
<dbReference type="Proteomes" id="UP001497382">
    <property type="component" value="Unassembled WGS sequence"/>
</dbReference>
<protein>
    <recommendedName>
        <fullName evidence="1">BTB domain-containing protein</fullName>
    </recommendedName>
</protein>
<organism evidence="2 3">
    <name type="scientific">Larinioides sclopetarius</name>
    <dbReference type="NCBI Taxonomy" id="280406"/>
    <lineage>
        <taxon>Eukaryota</taxon>
        <taxon>Metazoa</taxon>
        <taxon>Ecdysozoa</taxon>
        <taxon>Arthropoda</taxon>
        <taxon>Chelicerata</taxon>
        <taxon>Arachnida</taxon>
        <taxon>Araneae</taxon>
        <taxon>Araneomorphae</taxon>
        <taxon>Entelegynae</taxon>
        <taxon>Araneoidea</taxon>
        <taxon>Araneidae</taxon>
        <taxon>Larinioides</taxon>
    </lineage>
</organism>